<evidence type="ECO:0000313" key="1">
    <source>
        <dbReference type="EMBL" id="KAK9237008.1"/>
    </source>
</evidence>
<keyword evidence="2" id="KW-1185">Reference proteome</keyword>
<dbReference type="EMBL" id="MU971376">
    <property type="protein sequence ID" value="KAK9237008.1"/>
    <property type="molecule type" value="Genomic_DNA"/>
</dbReference>
<protein>
    <submittedName>
        <fullName evidence="1">Uncharacterized protein</fullName>
    </submittedName>
</protein>
<evidence type="ECO:0000313" key="2">
    <source>
        <dbReference type="Proteomes" id="UP001433508"/>
    </source>
</evidence>
<reference evidence="2" key="1">
    <citation type="journal article" date="2024" name="Front. Bioeng. Biotechnol.">
        <title>Genome-scale model development and genomic sequencing of the oleaginous clade Lipomyces.</title>
        <authorList>
            <person name="Czajka J.J."/>
            <person name="Han Y."/>
            <person name="Kim J."/>
            <person name="Mondo S.J."/>
            <person name="Hofstad B.A."/>
            <person name="Robles A."/>
            <person name="Haridas S."/>
            <person name="Riley R."/>
            <person name="LaButti K."/>
            <person name="Pangilinan J."/>
            <person name="Andreopoulos W."/>
            <person name="Lipzen A."/>
            <person name="Yan J."/>
            <person name="Wang M."/>
            <person name="Ng V."/>
            <person name="Grigoriev I.V."/>
            <person name="Spatafora J.W."/>
            <person name="Magnuson J.K."/>
            <person name="Baker S.E."/>
            <person name="Pomraning K.R."/>
        </authorList>
    </citation>
    <scope>NUCLEOTIDE SEQUENCE [LARGE SCALE GENOMIC DNA]</scope>
    <source>
        <strain evidence="2">CBS 7786</strain>
    </source>
</reference>
<dbReference type="Proteomes" id="UP001433508">
    <property type="component" value="Unassembled WGS sequence"/>
</dbReference>
<gene>
    <name evidence="1" type="ORF">V1525DRAFT_405350</name>
</gene>
<sequence length="835" mass="92586">MPSSPKVAAGIRRIQNFTPATYATEQIAGQKRRRVRNAVSCDPCRIRKVKCDQGQPCGPCKLRARQSECTYGGHMGDTIQTGTTNDDEAASAIGGPPGGSVVGRSGENHLHMDRMMQLELKVEELQEMVLALRSEVRTRSQSPRRRHSSSDRVNDTSRFSSHNKSTVQRNGLIGSKHGALHFIGPTGWTLHHQGGHDALSSFYHQGGHDVLTAFYSRTSFEDQWQAYLKVRDRYRGWRVSSMVDCVSFTSAQKLSHSELISLVPERSVCNVLVDRFLVTFNKTHPIVDEDTLRDEISSFWDSRPVKSNNWLPYLLAVLSIGLLLPVNSLPEGGRIINGRFQGRKILTAVLQLLFSTPSYFRRPDTRVFQIMLLSILARKLELLEPDGSDAINGLLAITRQMSYSMGLHRDVSNKVGVPTVEYELRRNLWTTFIFIDLEHSVQCGMPFLLRTTDFDTRMLMGISGTESPYLYCIRCALPLWIEIVQAANSCSSADPSPPMISGVKERLRELTALIDEHLPAGICSSSESLPEAKLVHEVQRSILHCFNSRMLMVVQTLLVQDPSSPLSRNTNLSSAVTVLEHACLLADLVRACPESLQDAWRHLVVSELFCQFSYASLHILNRICRTLESVDPPLPSLFQTNHGTSKYDLLTLHEFLEQSGSIMDDTVHHSPSAVKASMLLKCLCADARERIRLANIHLSGTAGPSAGPHPQDGREIFNAMSRAMTASLELSRMAVDRAAASSDPPPLLCEETEESGLESASLSNGGQRRLVEASKLEITDSSGNTGANLQPDYNMNNLPISSGDKLFDTDWATSGLLPFDLDDWWMSGPESSNAE</sequence>
<proteinExistence type="predicted"/>
<name>A0ACC3SZE0_LIPKO</name>
<organism evidence="1 2">
    <name type="scientific">Lipomyces kononenkoae</name>
    <name type="common">Yeast</name>
    <dbReference type="NCBI Taxonomy" id="34357"/>
    <lineage>
        <taxon>Eukaryota</taxon>
        <taxon>Fungi</taxon>
        <taxon>Dikarya</taxon>
        <taxon>Ascomycota</taxon>
        <taxon>Saccharomycotina</taxon>
        <taxon>Lipomycetes</taxon>
        <taxon>Lipomycetales</taxon>
        <taxon>Lipomycetaceae</taxon>
        <taxon>Lipomyces</taxon>
    </lineage>
</organism>
<comment type="caution">
    <text evidence="1">The sequence shown here is derived from an EMBL/GenBank/DDBJ whole genome shotgun (WGS) entry which is preliminary data.</text>
</comment>
<accession>A0ACC3SZE0</accession>